<dbReference type="SUPFAM" id="SSF51735">
    <property type="entry name" value="NAD(P)-binding Rossmann-fold domains"/>
    <property type="match status" value="1"/>
</dbReference>
<dbReference type="Gene3D" id="3.40.50.720">
    <property type="entry name" value="NAD(P)-binding Rossmann-like Domain"/>
    <property type="match status" value="1"/>
</dbReference>
<gene>
    <name evidence="2" type="ORF">Q6294_31390</name>
</gene>
<dbReference type="Proteomes" id="UP001244490">
    <property type="component" value="Unassembled WGS sequence"/>
</dbReference>
<protein>
    <recommendedName>
        <fullName evidence="1">Glycerol-3-phosphate dehydrogenase NAD-dependent N-terminal domain-containing protein</fullName>
    </recommendedName>
</protein>
<dbReference type="GO" id="GO:0016616">
    <property type="term" value="F:oxidoreductase activity, acting on the CH-OH group of donors, NAD or NADP as acceptor"/>
    <property type="evidence" value="ECO:0007669"/>
    <property type="project" value="InterPro"/>
</dbReference>
<proteinExistence type="predicted"/>
<comment type="caution">
    <text evidence="2">The sequence shown here is derived from an EMBL/GenBank/DDBJ whole genome shotgun (WGS) entry which is preliminary data.</text>
</comment>
<reference evidence="2" key="1">
    <citation type="submission" date="2023-07" db="EMBL/GenBank/DDBJ databases">
        <authorList>
            <person name="Peng Z."/>
        </authorList>
    </citation>
    <scope>NUCLEOTIDE SEQUENCE</scope>
    <source>
        <strain evidence="2">KP219</strain>
    </source>
</reference>
<name>A0AAW8ALD8_KLEPN</name>
<accession>A0AAW8ALD8</accession>
<dbReference type="InterPro" id="IPR036291">
    <property type="entry name" value="NAD(P)-bd_dom_sf"/>
</dbReference>
<dbReference type="Pfam" id="PF01210">
    <property type="entry name" value="NAD_Gly3P_dh_N"/>
    <property type="match status" value="1"/>
</dbReference>
<dbReference type="GO" id="GO:0051287">
    <property type="term" value="F:NAD binding"/>
    <property type="evidence" value="ECO:0007669"/>
    <property type="project" value="InterPro"/>
</dbReference>
<evidence type="ECO:0000313" key="2">
    <source>
        <dbReference type="EMBL" id="MDP0971449.1"/>
    </source>
</evidence>
<feature type="domain" description="Glycerol-3-phosphate dehydrogenase NAD-dependent N-terminal" evidence="1">
    <location>
        <begin position="39"/>
        <end position="86"/>
    </location>
</feature>
<feature type="non-terminal residue" evidence="2">
    <location>
        <position position="1"/>
    </location>
</feature>
<dbReference type="EMBL" id="JAUUIA010000766">
    <property type="protein sequence ID" value="MDP0971449.1"/>
    <property type="molecule type" value="Genomic_DNA"/>
</dbReference>
<evidence type="ECO:0000259" key="1">
    <source>
        <dbReference type="Pfam" id="PF01210"/>
    </source>
</evidence>
<organism evidence="2 3">
    <name type="scientific">Klebsiella pneumoniae</name>
    <dbReference type="NCBI Taxonomy" id="573"/>
    <lineage>
        <taxon>Bacteria</taxon>
        <taxon>Pseudomonadati</taxon>
        <taxon>Pseudomonadota</taxon>
        <taxon>Gammaproteobacteria</taxon>
        <taxon>Enterobacterales</taxon>
        <taxon>Enterobacteriaceae</taxon>
        <taxon>Klebsiella/Raoultella group</taxon>
        <taxon>Klebsiella</taxon>
        <taxon>Klebsiella pneumoniae complex</taxon>
    </lineage>
</organism>
<dbReference type="AlphaFoldDB" id="A0AAW8ALD8"/>
<sequence length="86" mass="9108">HLIDGGDAASQGWPALCDDAPPRAGRFLWVTLSRMRTMQISVLGAGAWGTALAIQAARAGHAVCLWGRNAAAMDAMRAGRRNSTYL</sequence>
<evidence type="ECO:0000313" key="3">
    <source>
        <dbReference type="Proteomes" id="UP001244490"/>
    </source>
</evidence>
<feature type="non-terminal residue" evidence="2">
    <location>
        <position position="86"/>
    </location>
</feature>
<dbReference type="GO" id="GO:0046168">
    <property type="term" value="P:glycerol-3-phosphate catabolic process"/>
    <property type="evidence" value="ECO:0007669"/>
    <property type="project" value="InterPro"/>
</dbReference>
<dbReference type="InterPro" id="IPR011128">
    <property type="entry name" value="G3P_DH_NAD-dep_N"/>
</dbReference>